<evidence type="ECO:0000313" key="2">
    <source>
        <dbReference type="Proteomes" id="UP001221142"/>
    </source>
</evidence>
<dbReference type="InterPro" id="IPR036047">
    <property type="entry name" value="F-box-like_dom_sf"/>
</dbReference>
<dbReference type="Gene3D" id="1.20.1280.50">
    <property type="match status" value="1"/>
</dbReference>
<evidence type="ECO:0000313" key="1">
    <source>
        <dbReference type="EMBL" id="KAJ7605308.1"/>
    </source>
</evidence>
<organism evidence="1 2">
    <name type="scientific">Roridomyces roridus</name>
    <dbReference type="NCBI Taxonomy" id="1738132"/>
    <lineage>
        <taxon>Eukaryota</taxon>
        <taxon>Fungi</taxon>
        <taxon>Dikarya</taxon>
        <taxon>Basidiomycota</taxon>
        <taxon>Agaricomycotina</taxon>
        <taxon>Agaricomycetes</taxon>
        <taxon>Agaricomycetidae</taxon>
        <taxon>Agaricales</taxon>
        <taxon>Marasmiineae</taxon>
        <taxon>Mycenaceae</taxon>
        <taxon>Roridomyces</taxon>
    </lineage>
</organism>
<dbReference type="SUPFAM" id="SSF81383">
    <property type="entry name" value="F-box domain"/>
    <property type="match status" value="1"/>
</dbReference>
<keyword evidence="2" id="KW-1185">Reference proteome</keyword>
<gene>
    <name evidence="1" type="ORF">FB45DRAFT_1012657</name>
</gene>
<evidence type="ECO:0008006" key="3">
    <source>
        <dbReference type="Google" id="ProtNLM"/>
    </source>
</evidence>
<name>A0AAD7AZD0_9AGAR</name>
<comment type="caution">
    <text evidence="1">The sequence shown here is derived from an EMBL/GenBank/DDBJ whole genome shotgun (WGS) entry which is preliminary data.</text>
</comment>
<accession>A0AAD7AZD0</accession>
<sequence length="600" mass="67608">MDVLGLPVDIVSEIFSHYLPEYPLCPPITGSGSPTLLSHVCRRWREITLDTPTLWRAIPVRPNPTAVPGIVALLETWFRRSSTCLLSIYLWYWNYMDSEPFAAIFEMLVAQRHRWEHLDMWLYTQDFHLIQAVGSHTEMPALRRVRYASPLRDSFHTSHCPPRLVFSRAPQLRQLELTTSWIPPKLVFPWAQLTRFIWHANVPSPAVCDMLRNMGNLVYCQVRLASRAEDILQPLHLACLETLVVGDAGTNGRVFLDALTLPALRKLDIHGCAPPADPDWHHFKAVEALVGRSKCRLEELSVVDYKGAEVIPDYRESYHIALSWVRAPIGREKGGFGIGLTQTTMASLVQTGVPQSKEGISTSSQLAVDMNDLAQAGETLRHNLGFAGHVLQETCHAVQNCKSDNIRPDAPVRASLYQIGVELERLALSGNQFFASIMDLHRASLSPPVAIALVTEALALIDASVTVIQNSAQTVQSLCRGNVLPWALFSPYNPIPTLYQYLPKDMVPPTVALWQKLACFTDVCVALDGVLHAIHTFRCFVQQAVDEQATRFLENREMMKNYREALGKIKLECIGLKVDVRHLLFHWSVVFLAFFLIWRV</sequence>
<protein>
    <recommendedName>
        <fullName evidence="3">F-box domain-containing protein</fullName>
    </recommendedName>
</protein>
<proteinExistence type="predicted"/>
<dbReference type="Proteomes" id="UP001221142">
    <property type="component" value="Unassembled WGS sequence"/>
</dbReference>
<dbReference type="AlphaFoldDB" id="A0AAD7AZD0"/>
<dbReference type="EMBL" id="JARKIF010000077">
    <property type="protein sequence ID" value="KAJ7605308.1"/>
    <property type="molecule type" value="Genomic_DNA"/>
</dbReference>
<reference evidence="1" key="1">
    <citation type="submission" date="2023-03" db="EMBL/GenBank/DDBJ databases">
        <title>Massive genome expansion in bonnet fungi (Mycena s.s.) driven by repeated elements and novel gene families across ecological guilds.</title>
        <authorList>
            <consortium name="Lawrence Berkeley National Laboratory"/>
            <person name="Harder C.B."/>
            <person name="Miyauchi S."/>
            <person name="Viragh M."/>
            <person name="Kuo A."/>
            <person name="Thoen E."/>
            <person name="Andreopoulos B."/>
            <person name="Lu D."/>
            <person name="Skrede I."/>
            <person name="Drula E."/>
            <person name="Henrissat B."/>
            <person name="Morin E."/>
            <person name="Kohler A."/>
            <person name="Barry K."/>
            <person name="LaButti K."/>
            <person name="Morin E."/>
            <person name="Salamov A."/>
            <person name="Lipzen A."/>
            <person name="Mereny Z."/>
            <person name="Hegedus B."/>
            <person name="Baldrian P."/>
            <person name="Stursova M."/>
            <person name="Weitz H."/>
            <person name="Taylor A."/>
            <person name="Grigoriev I.V."/>
            <person name="Nagy L.G."/>
            <person name="Martin F."/>
            <person name="Kauserud H."/>
        </authorList>
    </citation>
    <scope>NUCLEOTIDE SEQUENCE</scope>
    <source>
        <strain evidence="1">9284</strain>
    </source>
</reference>